<sequence length="131" mass="13871">MTRSTNPGIYIPITNPEAILRASQVEQRRIARITAHHAAETAAHVADHQKACQQSQSIPNSPPQASPSTPLSTMQDQTSATSRNLGVPPTGSTTPASTSRAPSMDPTGRNNNTTVSLRDNTVAQKASTVPY</sequence>
<dbReference type="EMBL" id="PGCJ01000825">
    <property type="protein sequence ID" value="PLW18748.1"/>
    <property type="molecule type" value="Genomic_DNA"/>
</dbReference>
<feature type="compositionally biased region" description="Polar residues" evidence="1">
    <location>
        <begin position="69"/>
        <end position="84"/>
    </location>
</feature>
<organism evidence="2 3">
    <name type="scientific">Puccinia coronata f. sp. avenae</name>
    <dbReference type="NCBI Taxonomy" id="200324"/>
    <lineage>
        <taxon>Eukaryota</taxon>
        <taxon>Fungi</taxon>
        <taxon>Dikarya</taxon>
        <taxon>Basidiomycota</taxon>
        <taxon>Pucciniomycotina</taxon>
        <taxon>Pucciniomycetes</taxon>
        <taxon>Pucciniales</taxon>
        <taxon>Pucciniaceae</taxon>
        <taxon>Puccinia</taxon>
    </lineage>
</organism>
<accession>A0A2N5SZV2</accession>
<feature type="region of interest" description="Disordered" evidence="1">
    <location>
        <begin position="39"/>
        <end position="131"/>
    </location>
</feature>
<evidence type="ECO:0000313" key="2">
    <source>
        <dbReference type="EMBL" id="PLW18748.1"/>
    </source>
</evidence>
<feature type="compositionally biased region" description="Polar residues" evidence="1">
    <location>
        <begin position="108"/>
        <end position="131"/>
    </location>
</feature>
<evidence type="ECO:0000313" key="3">
    <source>
        <dbReference type="Proteomes" id="UP000235388"/>
    </source>
</evidence>
<keyword evidence="3" id="KW-1185">Reference proteome</keyword>
<evidence type="ECO:0000256" key="1">
    <source>
        <dbReference type="SAM" id="MobiDB-lite"/>
    </source>
</evidence>
<gene>
    <name evidence="2" type="ORF">PCANC_10918</name>
</gene>
<feature type="compositionally biased region" description="Low complexity" evidence="1">
    <location>
        <begin position="88"/>
        <end position="103"/>
    </location>
</feature>
<dbReference type="AlphaFoldDB" id="A0A2N5SZV2"/>
<dbReference type="Proteomes" id="UP000235388">
    <property type="component" value="Unassembled WGS sequence"/>
</dbReference>
<reference evidence="2 3" key="1">
    <citation type="submission" date="2017-11" db="EMBL/GenBank/DDBJ databases">
        <title>De novo assembly and phasing of dikaryotic genomes from two isolates of Puccinia coronata f. sp. avenae, the causal agent of oat crown rust.</title>
        <authorList>
            <person name="Miller M.E."/>
            <person name="Zhang Y."/>
            <person name="Omidvar V."/>
            <person name="Sperschneider J."/>
            <person name="Schwessinger B."/>
            <person name="Raley C."/>
            <person name="Palmer J.M."/>
            <person name="Garnica D."/>
            <person name="Upadhyaya N."/>
            <person name="Rathjen J."/>
            <person name="Taylor J.M."/>
            <person name="Park R.F."/>
            <person name="Dodds P.N."/>
            <person name="Hirsch C.D."/>
            <person name="Kianian S.F."/>
            <person name="Figueroa M."/>
        </authorList>
    </citation>
    <scope>NUCLEOTIDE SEQUENCE [LARGE SCALE GENOMIC DNA]</scope>
    <source>
        <strain evidence="2">12NC29</strain>
    </source>
</reference>
<protein>
    <submittedName>
        <fullName evidence="2">Uncharacterized protein</fullName>
    </submittedName>
</protein>
<proteinExistence type="predicted"/>
<comment type="caution">
    <text evidence="2">The sequence shown here is derived from an EMBL/GenBank/DDBJ whole genome shotgun (WGS) entry which is preliminary data.</text>
</comment>
<name>A0A2N5SZV2_9BASI</name>